<dbReference type="NCBIfam" id="TIGR03075">
    <property type="entry name" value="PQQ_enz_alc_DH"/>
    <property type="match status" value="1"/>
</dbReference>
<evidence type="ECO:0000256" key="7">
    <source>
        <dbReference type="ARBA" id="ARBA00023002"/>
    </source>
</evidence>
<evidence type="ECO:0000256" key="6">
    <source>
        <dbReference type="ARBA" id="ARBA00022891"/>
    </source>
</evidence>
<dbReference type="InterPro" id="IPR002372">
    <property type="entry name" value="PQQ_rpt_dom"/>
</dbReference>
<dbReference type="Gene3D" id="1.10.760.10">
    <property type="entry name" value="Cytochrome c-like domain"/>
    <property type="match status" value="1"/>
</dbReference>
<comment type="similarity">
    <text evidence="1">Belongs to the bacterial PQQ dehydrogenase family.</text>
</comment>
<evidence type="ECO:0000256" key="11">
    <source>
        <dbReference type="PIRSR" id="PIRSR617512-2"/>
    </source>
</evidence>
<keyword evidence="2 11" id="KW-0349">Heme</keyword>
<dbReference type="CDD" id="cd10279">
    <property type="entry name" value="PQQ_ADH_II"/>
    <property type="match status" value="1"/>
</dbReference>
<feature type="domain" description="Cytochrome c" evidence="15">
    <location>
        <begin position="599"/>
        <end position="677"/>
    </location>
</feature>
<dbReference type="InterPro" id="IPR018391">
    <property type="entry name" value="PQQ_b-propeller_rpt"/>
</dbReference>
<dbReference type="InterPro" id="IPR017512">
    <property type="entry name" value="PQQ_MeOH/EtOH_DH"/>
</dbReference>
<feature type="binding site" description="covalent" evidence="11">
    <location>
        <position position="615"/>
    </location>
    <ligand>
        <name>heme c</name>
        <dbReference type="ChEBI" id="CHEBI:61717"/>
    </ligand>
</feature>
<evidence type="ECO:0000256" key="4">
    <source>
        <dbReference type="ARBA" id="ARBA00022729"/>
    </source>
</evidence>
<reference evidence="16 17" key="1">
    <citation type="submission" date="2020-08" db="EMBL/GenBank/DDBJ databases">
        <title>Genomic Encyclopedia of Type Strains, Phase IV (KMG-IV): sequencing the most valuable type-strain genomes for metagenomic binning, comparative biology and taxonomic classification.</title>
        <authorList>
            <person name="Goeker M."/>
        </authorList>
    </citation>
    <scope>NUCLEOTIDE SEQUENCE [LARGE SCALE GENOMIC DNA]</scope>
    <source>
        <strain evidence="16 17">DSM 102255</strain>
    </source>
</reference>
<keyword evidence="8 12" id="KW-0408">Iron</keyword>
<feature type="disulfide bond" evidence="13">
    <location>
        <begin position="118"/>
        <end position="119"/>
    </location>
</feature>
<feature type="binding site" description="covalent" evidence="11">
    <location>
        <position position="612"/>
    </location>
    <ligand>
        <name>heme c</name>
        <dbReference type="ChEBI" id="CHEBI:61717"/>
    </ligand>
</feature>
<feature type="chain" id="PRO_5032302285" evidence="14">
    <location>
        <begin position="23"/>
        <end position="697"/>
    </location>
</feature>
<dbReference type="GO" id="GO:0016020">
    <property type="term" value="C:membrane"/>
    <property type="evidence" value="ECO:0007669"/>
    <property type="project" value="InterPro"/>
</dbReference>
<feature type="binding site" evidence="11">
    <location>
        <position position="168"/>
    </location>
    <ligand>
        <name>pyrroloquinoline quinone</name>
        <dbReference type="ChEBI" id="CHEBI:58442"/>
    </ligand>
</feature>
<comment type="cofactor">
    <cofactor evidence="11">
        <name>pyrroloquinoline quinone</name>
        <dbReference type="ChEBI" id="CHEBI:58442"/>
    </cofactor>
    <text evidence="11">Binds 1 PQQ group per subunit.</text>
</comment>
<feature type="binding site" evidence="11">
    <location>
        <position position="247"/>
    </location>
    <ligand>
        <name>pyrroloquinoline quinone</name>
        <dbReference type="ChEBI" id="CHEBI:58442"/>
    </ligand>
</feature>
<feature type="binding site" evidence="12">
    <location>
        <position position="186"/>
    </location>
    <ligand>
        <name>Ca(2+)</name>
        <dbReference type="ChEBI" id="CHEBI:29108"/>
    </ligand>
</feature>
<dbReference type="SUPFAM" id="SSF50998">
    <property type="entry name" value="Quinoprotein alcohol dehydrogenase-like"/>
    <property type="match status" value="1"/>
</dbReference>
<dbReference type="InterPro" id="IPR001479">
    <property type="entry name" value="Quinoprotein_DH_CS"/>
</dbReference>
<keyword evidence="4 14" id="KW-0732">Signal</keyword>
<evidence type="ECO:0000256" key="10">
    <source>
        <dbReference type="PIRSR" id="PIRSR617512-1"/>
    </source>
</evidence>
<evidence type="ECO:0000256" key="14">
    <source>
        <dbReference type="SAM" id="SignalP"/>
    </source>
</evidence>
<dbReference type="AlphaFoldDB" id="A0A841JB31"/>
<dbReference type="PANTHER" id="PTHR32303">
    <property type="entry name" value="QUINOPROTEIN ALCOHOL DEHYDROGENASE (CYTOCHROME C)"/>
    <property type="match status" value="1"/>
</dbReference>
<keyword evidence="5 12" id="KW-0106">Calcium</keyword>
<evidence type="ECO:0000313" key="16">
    <source>
        <dbReference type="EMBL" id="MBB6125331.1"/>
    </source>
</evidence>
<evidence type="ECO:0000256" key="1">
    <source>
        <dbReference type="ARBA" id="ARBA00008156"/>
    </source>
</evidence>
<dbReference type="SMART" id="SM00564">
    <property type="entry name" value="PQQ"/>
    <property type="match status" value="4"/>
</dbReference>
<accession>A0A841JB31</accession>
<dbReference type="Gene3D" id="2.140.10.10">
    <property type="entry name" value="Quinoprotein alcohol dehydrogenase-like superfamily"/>
    <property type="match status" value="1"/>
</dbReference>
<comment type="caution">
    <text evidence="16">The sequence shown here is derived from an EMBL/GenBank/DDBJ whole genome shotgun (WGS) entry which is preliminary data.</text>
</comment>
<feature type="binding site" evidence="11">
    <location>
        <begin position="184"/>
        <end position="185"/>
    </location>
    <ligand>
        <name>pyrroloquinoline quinone</name>
        <dbReference type="ChEBI" id="CHEBI:58442"/>
    </ligand>
</feature>
<keyword evidence="6 11" id="KW-0634">PQQ</keyword>
<evidence type="ECO:0000256" key="12">
    <source>
        <dbReference type="PIRSR" id="PIRSR617512-3"/>
    </source>
</evidence>
<feature type="binding site" evidence="11">
    <location>
        <position position="339"/>
    </location>
    <ligand>
        <name>pyrroloquinoline quinone</name>
        <dbReference type="ChEBI" id="CHEBI:58442"/>
    </ligand>
</feature>
<dbReference type="EMBL" id="JACIJP010000006">
    <property type="protein sequence ID" value="MBB6125331.1"/>
    <property type="molecule type" value="Genomic_DNA"/>
</dbReference>
<keyword evidence="7" id="KW-0560">Oxidoreductase</keyword>
<dbReference type="InterPro" id="IPR011047">
    <property type="entry name" value="Quinoprotein_ADH-like_sf"/>
</dbReference>
<dbReference type="GO" id="GO:0016614">
    <property type="term" value="F:oxidoreductase activity, acting on CH-OH group of donors"/>
    <property type="evidence" value="ECO:0007669"/>
    <property type="project" value="InterPro"/>
</dbReference>
<dbReference type="GO" id="GO:0030288">
    <property type="term" value="C:outer membrane-bounded periplasmic space"/>
    <property type="evidence" value="ECO:0007669"/>
    <property type="project" value="InterPro"/>
</dbReference>
<evidence type="ECO:0000259" key="15">
    <source>
        <dbReference type="PROSITE" id="PS51007"/>
    </source>
</evidence>
<keyword evidence="17" id="KW-1185">Reference proteome</keyword>
<sequence length="697" mass="75601">MNRLAIMSVVGFLLLAGCSGNAPDKGAMSDWPLYGGDVYNQRYSGLDEINRDSVKKLGLAWYHQFDTDRGQQATPIMVNGVLYVSTSWNKIFAFDAASGKILWEYDPKVPAPTLAKSCCDAISRGVAVSNGRVFAATLDGRLLALDAKTGKPIWSKTTVDTTKSYTITGAPIVAGNLVLIGNGGAEYGVRGYVAAYDTNSGALKWRFYTVPNPEGKADGQPSDQPLRELAEPTWFGDVWRESGGGGTVWDSIVYDPDLDMIYIGVGNGTPHDRKLRSQGKGDNLFLSSIVALKAKTGQYVWHYQTSPGDSWDYTATQHIMLADMDIGGKSRKVLMQAPKNGFFYVLDRTNGTLLSAKPYTKVNWATGVDLKTGKPQVVEAAHFEKSPFLQYPGGLGGHSWHPMAFSHETGLVYIPTQSMPQLYVSDPGYRFRAGHMNTGVEMSALSVPDDAAAVKAMKAAAYGELIAWDPKAGVIRWKRKQDYVVNGGLLATAGGLLFQGDATGQFYARDARTGDPLWRYDVGNGVVAPPMTYRLGGKQYVALMVGWGGPAAMYGTIVPYRERRPGRLMVFALDAKERAPAFPVQEARPVDVTGLRSDGDPVAGLAAYNDTCMLCHGFSATGRFTADLRRSDYIKAPQALSSVVIDGMLSDRGMVSFAKYLDKRDVENIRAYLLKEANRLQKAEARPAGAGSVSGSH</sequence>
<dbReference type="InterPro" id="IPR009056">
    <property type="entry name" value="Cyt_c-like_dom"/>
</dbReference>
<dbReference type="PROSITE" id="PS51007">
    <property type="entry name" value="CYTC"/>
    <property type="match status" value="1"/>
</dbReference>
<protein>
    <submittedName>
        <fullName evidence="16">PQQ-dependent dehydrogenase (Methanol/ethanol family)</fullName>
    </submittedName>
</protein>
<evidence type="ECO:0000256" key="13">
    <source>
        <dbReference type="PIRSR" id="PIRSR617512-4"/>
    </source>
</evidence>
<feature type="binding site" evidence="11">
    <location>
        <position position="124"/>
    </location>
    <ligand>
        <name>pyrroloquinoline quinone</name>
        <dbReference type="ChEBI" id="CHEBI:58442"/>
    </ligand>
</feature>
<comment type="cofactor">
    <cofactor evidence="11">
        <name>heme c</name>
        <dbReference type="ChEBI" id="CHEBI:61717"/>
    </cofactor>
    <text evidence="11">Binds 1 heme c group per subunit.</text>
</comment>
<dbReference type="InterPro" id="IPR036909">
    <property type="entry name" value="Cyt_c-like_dom_sf"/>
</dbReference>
<name>A0A841JB31_9SPHN</name>
<dbReference type="SUPFAM" id="SSF46626">
    <property type="entry name" value="Cytochrome c"/>
    <property type="match status" value="1"/>
</dbReference>
<evidence type="ECO:0000256" key="9">
    <source>
        <dbReference type="ARBA" id="ARBA00023157"/>
    </source>
</evidence>
<feature type="signal peptide" evidence="14">
    <location>
        <begin position="1"/>
        <end position="22"/>
    </location>
</feature>
<dbReference type="Pfam" id="PF13442">
    <property type="entry name" value="Cytochrome_CBB3"/>
    <property type="match status" value="1"/>
</dbReference>
<proteinExistence type="inferred from homology"/>
<comment type="cofactor">
    <cofactor evidence="12">
        <name>Ca(2+)</name>
        <dbReference type="ChEBI" id="CHEBI:29108"/>
    </cofactor>
    <text evidence="12">Binds 1 Ca(2+) ion per subunit.</text>
</comment>
<keyword evidence="9 13" id="KW-1015">Disulfide bond</keyword>
<dbReference type="Pfam" id="PF01011">
    <property type="entry name" value="PQQ"/>
    <property type="match status" value="2"/>
</dbReference>
<dbReference type="GO" id="GO:0005509">
    <property type="term" value="F:calcium ion binding"/>
    <property type="evidence" value="ECO:0007669"/>
    <property type="project" value="InterPro"/>
</dbReference>
<dbReference type="GO" id="GO:0020037">
    <property type="term" value="F:heme binding"/>
    <property type="evidence" value="ECO:0007669"/>
    <property type="project" value="InterPro"/>
</dbReference>
<dbReference type="GO" id="GO:0009055">
    <property type="term" value="F:electron transfer activity"/>
    <property type="evidence" value="ECO:0007669"/>
    <property type="project" value="InterPro"/>
</dbReference>
<evidence type="ECO:0000256" key="2">
    <source>
        <dbReference type="ARBA" id="ARBA00022617"/>
    </source>
</evidence>
<keyword evidence="3 12" id="KW-0479">Metal-binding</keyword>
<feature type="active site" description="Proton acceptor" evidence="10">
    <location>
        <position position="312"/>
    </location>
</feature>
<dbReference type="PROSITE" id="PS51257">
    <property type="entry name" value="PROKAR_LIPOPROTEIN"/>
    <property type="match status" value="1"/>
</dbReference>
<evidence type="ECO:0000256" key="5">
    <source>
        <dbReference type="ARBA" id="ARBA00022837"/>
    </source>
</evidence>
<feature type="binding site" evidence="12">
    <location>
        <position position="312"/>
    </location>
    <ligand>
        <name>Ca(2+)</name>
        <dbReference type="ChEBI" id="CHEBI:29108"/>
    </ligand>
</feature>
<evidence type="ECO:0000313" key="17">
    <source>
        <dbReference type="Proteomes" id="UP000552700"/>
    </source>
</evidence>
<gene>
    <name evidence="16" type="ORF">FHS92_003092</name>
</gene>
<dbReference type="Proteomes" id="UP000552700">
    <property type="component" value="Unassembled WGS sequence"/>
</dbReference>
<feature type="binding site" description="axial binding residue" evidence="12">
    <location>
        <position position="654"/>
    </location>
    <ligand>
        <name>heme c</name>
        <dbReference type="ChEBI" id="CHEBI:61717"/>
    </ligand>
    <ligandPart>
        <name>Fe</name>
        <dbReference type="ChEBI" id="CHEBI:18248"/>
    </ligandPart>
</feature>
<dbReference type="RefSeq" id="WP_246352037.1">
    <property type="nucleotide sequence ID" value="NZ_JACIJP010000006.1"/>
</dbReference>
<dbReference type="PROSITE" id="PS00364">
    <property type="entry name" value="BACTERIAL_PQQ_2"/>
    <property type="match status" value="1"/>
</dbReference>
<evidence type="ECO:0000256" key="3">
    <source>
        <dbReference type="ARBA" id="ARBA00022723"/>
    </source>
</evidence>
<feature type="binding site" description="axial binding residue" evidence="12">
    <location>
        <position position="616"/>
    </location>
    <ligand>
        <name>heme c</name>
        <dbReference type="ChEBI" id="CHEBI:61717"/>
    </ligand>
    <ligandPart>
        <name>Fe</name>
        <dbReference type="ChEBI" id="CHEBI:18248"/>
    </ligandPart>
</feature>
<organism evidence="16 17">
    <name type="scientific">Sphingobium subterraneum</name>
    <dbReference type="NCBI Taxonomy" id="627688"/>
    <lineage>
        <taxon>Bacteria</taxon>
        <taxon>Pseudomonadati</taxon>
        <taxon>Pseudomonadota</taxon>
        <taxon>Alphaproteobacteria</taxon>
        <taxon>Sphingomonadales</taxon>
        <taxon>Sphingomonadaceae</taxon>
        <taxon>Sphingobium</taxon>
    </lineage>
</organism>
<evidence type="ECO:0000256" key="8">
    <source>
        <dbReference type="ARBA" id="ARBA00023004"/>
    </source>
</evidence>
<feature type="binding site" evidence="12">
    <location>
        <position position="267"/>
    </location>
    <ligand>
        <name>Ca(2+)</name>
        <dbReference type="ChEBI" id="CHEBI:29108"/>
    </ligand>
</feature>